<name>A0AA39U4W0_9AGAR</name>
<keyword evidence="2" id="KW-1185">Reference proteome</keyword>
<dbReference type="EMBL" id="JAUEPR010000016">
    <property type="protein sequence ID" value="KAK0477552.1"/>
    <property type="molecule type" value="Genomic_DNA"/>
</dbReference>
<dbReference type="Gene3D" id="3.30.420.10">
    <property type="entry name" value="Ribonuclease H-like superfamily/Ribonuclease H"/>
    <property type="match status" value="1"/>
</dbReference>
<evidence type="ECO:0000313" key="2">
    <source>
        <dbReference type="Proteomes" id="UP001175227"/>
    </source>
</evidence>
<protein>
    <submittedName>
        <fullName evidence="1">Uncharacterized protein</fullName>
    </submittedName>
</protein>
<comment type="caution">
    <text evidence="1">The sequence shown here is derived from an EMBL/GenBank/DDBJ whole genome shotgun (WGS) entry which is preliminary data.</text>
</comment>
<reference evidence="1" key="1">
    <citation type="submission" date="2023-06" db="EMBL/GenBank/DDBJ databases">
        <authorList>
            <consortium name="Lawrence Berkeley National Laboratory"/>
            <person name="Ahrendt S."/>
            <person name="Sahu N."/>
            <person name="Indic B."/>
            <person name="Wong-Bajracharya J."/>
            <person name="Merenyi Z."/>
            <person name="Ke H.-M."/>
            <person name="Monk M."/>
            <person name="Kocsube S."/>
            <person name="Drula E."/>
            <person name="Lipzen A."/>
            <person name="Balint B."/>
            <person name="Henrissat B."/>
            <person name="Andreopoulos B."/>
            <person name="Martin F.M."/>
            <person name="Harder C.B."/>
            <person name="Rigling D."/>
            <person name="Ford K.L."/>
            <person name="Foster G.D."/>
            <person name="Pangilinan J."/>
            <person name="Papanicolaou A."/>
            <person name="Barry K."/>
            <person name="LaButti K."/>
            <person name="Viragh M."/>
            <person name="Koriabine M."/>
            <person name="Yan M."/>
            <person name="Riley R."/>
            <person name="Champramary S."/>
            <person name="Plett K.L."/>
            <person name="Tsai I.J."/>
            <person name="Slot J."/>
            <person name="Sipos G."/>
            <person name="Plett J."/>
            <person name="Nagy L.G."/>
            <person name="Grigoriev I.V."/>
        </authorList>
    </citation>
    <scope>NUCLEOTIDE SEQUENCE</scope>
    <source>
        <strain evidence="1">ICMP 16352</strain>
    </source>
</reference>
<gene>
    <name evidence="1" type="ORF">IW261DRAFT_1632885</name>
</gene>
<proteinExistence type="predicted"/>
<dbReference type="InterPro" id="IPR012337">
    <property type="entry name" value="RNaseH-like_sf"/>
</dbReference>
<dbReference type="Proteomes" id="UP001175227">
    <property type="component" value="Unassembled WGS sequence"/>
</dbReference>
<dbReference type="InterPro" id="IPR036397">
    <property type="entry name" value="RNaseH_sf"/>
</dbReference>
<organism evidence="1 2">
    <name type="scientific">Armillaria novae-zelandiae</name>
    <dbReference type="NCBI Taxonomy" id="153914"/>
    <lineage>
        <taxon>Eukaryota</taxon>
        <taxon>Fungi</taxon>
        <taxon>Dikarya</taxon>
        <taxon>Basidiomycota</taxon>
        <taxon>Agaricomycotina</taxon>
        <taxon>Agaricomycetes</taxon>
        <taxon>Agaricomycetidae</taxon>
        <taxon>Agaricales</taxon>
        <taxon>Marasmiineae</taxon>
        <taxon>Physalacriaceae</taxon>
        <taxon>Armillaria</taxon>
    </lineage>
</organism>
<dbReference type="SUPFAM" id="SSF53098">
    <property type="entry name" value="Ribonuclease H-like"/>
    <property type="match status" value="1"/>
</dbReference>
<dbReference type="GO" id="GO:0003676">
    <property type="term" value="F:nucleic acid binding"/>
    <property type="evidence" value="ECO:0007669"/>
    <property type="project" value="InterPro"/>
</dbReference>
<sequence>MELPSQVKVVVQKSTSQIEATVLSLITSMPENEESVLVTAIVQLAYKDTIWIFQEESGVKQPFAGGVDVAHLAKRKGVVKNTQISLADLPDWHSDELSSEQLCYAALDAWASLKVYEELEQMQVPGEVIAFTPRQDIFLCQDDTNIVARGHISLHSDYKSFEGINITPTHILIKITKIFVPGAIISTH</sequence>
<evidence type="ECO:0000313" key="1">
    <source>
        <dbReference type="EMBL" id="KAK0477552.1"/>
    </source>
</evidence>
<accession>A0AA39U4W0</accession>
<dbReference type="AlphaFoldDB" id="A0AA39U4W0"/>